<dbReference type="GO" id="GO:0045944">
    <property type="term" value="P:positive regulation of transcription by RNA polymerase II"/>
    <property type="evidence" value="ECO:0007669"/>
    <property type="project" value="TreeGrafter"/>
</dbReference>
<name>A0A238FJI9_9BASI</name>
<feature type="compositionally biased region" description="Basic residues" evidence="7">
    <location>
        <begin position="581"/>
        <end position="593"/>
    </location>
</feature>
<dbReference type="PANTHER" id="PTHR10071:SF281">
    <property type="entry name" value="BOX A-BINDING FACTOR-RELATED"/>
    <property type="match status" value="1"/>
</dbReference>
<gene>
    <name evidence="9" type="ORF">BQ2448_2834</name>
</gene>
<feature type="region of interest" description="Disordered" evidence="7">
    <location>
        <begin position="810"/>
        <end position="858"/>
    </location>
</feature>
<evidence type="ECO:0000256" key="5">
    <source>
        <dbReference type="ARBA" id="ARBA00023242"/>
    </source>
</evidence>
<dbReference type="InterPro" id="IPR013088">
    <property type="entry name" value="Znf_NHR/GATA"/>
</dbReference>
<sequence>MPGDALCVVPVQVAAGSLYSTPPLSGLSLNQPIDAAALAQQLSLLAANLDLPSSLLNRDDYSSASFDAPPPPLQQEFDCTTLNPDKGQHKPFGPGSTTTVSPPSEHQVEHLKATWNACTAKLASLLEPGSRLENLTWRRWNMERLASNDNGTGNGNSTDKNNSFYGTAEQQTNRSTYPMPPPGLNQRFDFVKAQEESLALDSLLGLSSAPPLRATPSTSAPPPPSMPQPQQQQQNFHQHRSLPLHAPQPHNAFQPMGWAAQSLEPPPAPSRIALATPSWTALFPSSAPPPVSNAFSPGSFSPSAPSQTQLTAPPLSNSLSGPSSGTASPYPFQPQSAGLFTLPPATTMYDDVNTALASSSGGPPAFYSSYGLYQPISGPYARFLTPSPEPSVLGDFELDLELASGGSGSGVDPGKSGDGGDGSNSIWNGTTPGSASNGTGLSPVGALATGGDLFEQMASISASSRPGMPTRGDSYESSTLHDAPPRPPTLALFSGLSTLAGAATSSAALGSLGNPSADGEDPFQELQQHMQDYSFPVDDATAASMSAWPATIEEDEIESALPSASGSSPKLGPQLGLIKSGKPRKPRKPRAPKVKGVDAPDASTLAAASASTSTRPSPEQASTSASTSAAVPMPPPQTQVAYPGVAGNSLETSPEDLGSTALSDAGPSRTIGKKNRNPHSTQLPTNGVRKIVKPEAEEGHAGPICTHCSSIVTPLWRRGPDDELLCNACGLYQKLHGKSRPRAFAKQPTNSKRSSNSAAAQAAASRTPPSCFNCAATSTPMWRKDQGGNLCCNACSLYYKLHSVVRPPSLAHKRKSTADGHPAGSKTNPSTRRNSIDQFHPMSPQTSPNGSPRINSGHALPSLAAAAAAAAVAAAAPPNANSSQANQSWEFDVPAVAPPMTQSPHFANPNLPTLGNDEGAMEMGVDFSLPMARYSVLSWRAITPDEGYSNPGSRAPSPEPRKRQRYDGVAGDDRAQQQVDG</sequence>
<evidence type="ECO:0000256" key="4">
    <source>
        <dbReference type="ARBA" id="ARBA00022833"/>
    </source>
</evidence>
<accession>A0A238FJI9</accession>
<protein>
    <submittedName>
        <fullName evidence="9">BQ2448_2834 protein</fullName>
    </submittedName>
</protein>
<dbReference type="PANTHER" id="PTHR10071">
    <property type="entry name" value="TRANSCRIPTION FACTOR GATA FAMILY MEMBER"/>
    <property type="match status" value="1"/>
</dbReference>
<keyword evidence="3 6" id="KW-0863">Zinc-finger</keyword>
<dbReference type="AlphaFoldDB" id="A0A238FJI9"/>
<feature type="compositionally biased region" description="Low complexity" evidence="7">
    <location>
        <begin position="749"/>
        <end position="762"/>
    </location>
</feature>
<dbReference type="InterPro" id="IPR039355">
    <property type="entry name" value="Transcription_factor_GATA"/>
</dbReference>
<feature type="region of interest" description="Disordered" evidence="7">
    <location>
        <begin position="895"/>
        <end position="917"/>
    </location>
</feature>
<dbReference type="GO" id="GO:0000978">
    <property type="term" value="F:RNA polymerase II cis-regulatory region sequence-specific DNA binding"/>
    <property type="evidence" value="ECO:0007669"/>
    <property type="project" value="TreeGrafter"/>
</dbReference>
<feature type="region of interest" description="Disordered" evidence="7">
    <location>
        <begin position="739"/>
        <end position="762"/>
    </location>
</feature>
<keyword evidence="10" id="KW-1185">Reference proteome</keyword>
<dbReference type="Proteomes" id="UP000198372">
    <property type="component" value="Unassembled WGS sequence"/>
</dbReference>
<feature type="compositionally biased region" description="Polar residues" evidence="7">
    <location>
        <begin position="900"/>
        <end position="913"/>
    </location>
</feature>
<feature type="compositionally biased region" description="Polar residues" evidence="7">
    <location>
        <begin position="164"/>
        <end position="176"/>
    </location>
</feature>
<dbReference type="InterPro" id="IPR000679">
    <property type="entry name" value="Znf_GATA"/>
</dbReference>
<feature type="compositionally biased region" description="Low complexity" evidence="7">
    <location>
        <begin position="207"/>
        <end position="218"/>
    </location>
</feature>
<dbReference type="SMART" id="SM00401">
    <property type="entry name" value="ZnF_GATA"/>
    <property type="match status" value="2"/>
</dbReference>
<organism evidence="9 10">
    <name type="scientific">Microbotryum intermedium</name>
    <dbReference type="NCBI Taxonomy" id="269621"/>
    <lineage>
        <taxon>Eukaryota</taxon>
        <taxon>Fungi</taxon>
        <taxon>Dikarya</taxon>
        <taxon>Basidiomycota</taxon>
        <taxon>Pucciniomycotina</taxon>
        <taxon>Microbotryomycetes</taxon>
        <taxon>Microbotryales</taxon>
        <taxon>Microbotryaceae</taxon>
        <taxon>Microbotryum</taxon>
    </lineage>
</organism>
<evidence type="ECO:0000256" key="3">
    <source>
        <dbReference type="ARBA" id="ARBA00022771"/>
    </source>
</evidence>
<feature type="compositionally biased region" description="Gly residues" evidence="7">
    <location>
        <begin position="405"/>
        <end position="422"/>
    </location>
</feature>
<keyword evidence="4" id="KW-0862">Zinc</keyword>
<feature type="compositionally biased region" description="Low complexity" evidence="7">
    <location>
        <begin position="292"/>
        <end position="329"/>
    </location>
</feature>
<proteinExistence type="predicted"/>
<dbReference type="Gene3D" id="3.30.50.10">
    <property type="entry name" value="Erythroid Transcription Factor GATA-1, subunit A"/>
    <property type="match status" value="2"/>
</dbReference>
<dbReference type="GO" id="GO:0005634">
    <property type="term" value="C:nucleus"/>
    <property type="evidence" value="ECO:0007669"/>
    <property type="project" value="UniProtKB-SubCell"/>
</dbReference>
<dbReference type="CDD" id="cd00202">
    <property type="entry name" value="ZnF_GATA"/>
    <property type="match status" value="2"/>
</dbReference>
<dbReference type="STRING" id="269621.A0A238FJI9"/>
<evidence type="ECO:0000256" key="7">
    <source>
        <dbReference type="SAM" id="MobiDB-lite"/>
    </source>
</evidence>
<feature type="domain" description="GATA-type" evidence="8">
    <location>
        <begin position="699"/>
        <end position="753"/>
    </location>
</feature>
<feature type="region of interest" description="Disordered" evidence="7">
    <location>
        <begin position="461"/>
        <end position="489"/>
    </location>
</feature>
<feature type="compositionally biased region" description="Polar residues" evidence="7">
    <location>
        <begin position="426"/>
        <end position="440"/>
    </location>
</feature>
<feature type="region of interest" description="Disordered" evidence="7">
    <location>
        <begin position="288"/>
        <end position="335"/>
    </location>
</feature>
<dbReference type="Pfam" id="PF00320">
    <property type="entry name" value="GATA"/>
    <property type="match status" value="2"/>
</dbReference>
<dbReference type="GO" id="GO:0008270">
    <property type="term" value="F:zinc ion binding"/>
    <property type="evidence" value="ECO:0007669"/>
    <property type="project" value="UniProtKB-KW"/>
</dbReference>
<feature type="region of interest" description="Disordered" evidence="7">
    <location>
        <begin position="942"/>
        <end position="981"/>
    </location>
</feature>
<reference evidence="10" key="1">
    <citation type="submission" date="2016-09" db="EMBL/GenBank/DDBJ databases">
        <authorList>
            <person name="Jeantristanb JTB J.-T."/>
            <person name="Ricardo R."/>
        </authorList>
    </citation>
    <scope>NUCLEOTIDE SEQUENCE [LARGE SCALE GENOMIC DNA]</scope>
</reference>
<dbReference type="PROSITE" id="PS50114">
    <property type="entry name" value="GATA_ZN_FINGER_2"/>
    <property type="match status" value="2"/>
</dbReference>
<evidence type="ECO:0000256" key="2">
    <source>
        <dbReference type="ARBA" id="ARBA00022723"/>
    </source>
</evidence>
<dbReference type="SUPFAM" id="SSF57716">
    <property type="entry name" value="Glucocorticoid receptor-like (DNA-binding domain)"/>
    <property type="match status" value="2"/>
</dbReference>
<dbReference type="OrthoDB" id="515401at2759"/>
<comment type="subcellular location">
    <subcellularLocation>
        <location evidence="1">Nucleus</location>
    </subcellularLocation>
</comment>
<feature type="region of interest" description="Disordered" evidence="7">
    <location>
        <begin position="146"/>
        <end position="186"/>
    </location>
</feature>
<keyword evidence="2" id="KW-0479">Metal-binding</keyword>
<evidence type="ECO:0000259" key="8">
    <source>
        <dbReference type="PROSITE" id="PS50114"/>
    </source>
</evidence>
<evidence type="ECO:0000313" key="10">
    <source>
        <dbReference type="Proteomes" id="UP000198372"/>
    </source>
</evidence>
<keyword evidence="5" id="KW-0539">Nucleus</keyword>
<evidence type="ECO:0000256" key="6">
    <source>
        <dbReference type="PROSITE-ProRule" id="PRU00094"/>
    </source>
</evidence>
<dbReference type="PROSITE" id="PS00344">
    <property type="entry name" value="GATA_ZN_FINGER_1"/>
    <property type="match status" value="1"/>
</dbReference>
<evidence type="ECO:0000256" key="1">
    <source>
        <dbReference type="ARBA" id="ARBA00004123"/>
    </source>
</evidence>
<feature type="region of interest" description="Disordered" evidence="7">
    <location>
        <begin position="556"/>
        <end position="685"/>
    </location>
</feature>
<feature type="compositionally biased region" description="Polar residues" evidence="7">
    <location>
        <begin position="825"/>
        <end position="854"/>
    </location>
</feature>
<feature type="region of interest" description="Disordered" evidence="7">
    <location>
        <begin position="403"/>
        <end position="443"/>
    </location>
</feature>
<feature type="region of interest" description="Disordered" evidence="7">
    <location>
        <begin position="207"/>
        <end position="253"/>
    </location>
</feature>
<dbReference type="EMBL" id="FMSP01000007">
    <property type="protein sequence ID" value="SCV71246.1"/>
    <property type="molecule type" value="Genomic_DNA"/>
</dbReference>
<feature type="compositionally biased region" description="Low complexity" evidence="7">
    <location>
        <begin position="599"/>
        <end position="630"/>
    </location>
</feature>
<evidence type="ECO:0000313" key="9">
    <source>
        <dbReference type="EMBL" id="SCV71246.1"/>
    </source>
</evidence>
<feature type="domain" description="GATA-type" evidence="8">
    <location>
        <begin position="765"/>
        <end position="807"/>
    </location>
</feature>
<feature type="compositionally biased region" description="Low complexity" evidence="7">
    <location>
        <begin position="147"/>
        <end position="163"/>
    </location>
</feature>
<dbReference type="PRINTS" id="PR00619">
    <property type="entry name" value="GATAZNFINGER"/>
</dbReference>
<dbReference type="GO" id="GO:0000122">
    <property type="term" value="P:negative regulation of transcription by RNA polymerase II"/>
    <property type="evidence" value="ECO:0007669"/>
    <property type="project" value="TreeGrafter"/>
</dbReference>
<dbReference type="GO" id="GO:0000981">
    <property type="term" value="F:DNA-binding transcription factor activity, RNA polymerase II-specific"/>
    <property type="evidence" value="ECO:0007669"/>
    <property type="project" value="TreeGrafter"/>
</dbReference>